<dbReference type="AlphaFoldDB" id="A0A3B1DR27"/>
<feature type="transmembrane region" description="Helical" evidence="1">
    <location>
        <begin position="228"/>
        <end position="257"/>
    </location>
</feature>
<sequence length="339" mass="35730">MMPRGSLIGRVLRAFRADSGAGKSPLLTGKFPPRPLRRVVGGVIGLGLLVAAVWAVWSQRPVLTEALGSLRDAPAGLVVGAMLLPLVSWLATAATFWLLSNRYARVPMGDMVLLIGAAWLLNYLPFRPGMVGRVAFHRKYHEMAIADSVRVMISAMVLSGISLGMLLAVAVGVSRVELPLVRAACLAGPTVAVGVVAGAARAAGWSWWREVAALCVRSLDMLAWVGRYAIVFALVGQPLALEHVVAVAAVCQVAMVVPLTGNGLGLREWAVGLMLAVVAATGMREQAAAIGLTADLVNRAAELVLVVPVGLWCSWMLARLVKQQGENPAAVMSPSRSGR</sequence>
<gene>
    <name evidence="2" type="ORF">MNBD_PLANCTO03-1920</name>
</gene>
<protein>
    <recommendedName>
        <fullName evidence="3">Flippase-like domain-containing protein</fullName>
    </recommendedName>
</protein>
<proteinExistence type="predicted"/>
<feature type="transmembrane region" description="Helical" evidence="1">
    <location>
        <begin position="185"/>
        <end position="208"/>
    </location>
</feature>
<feature type="transmembrane region" description="Helical" evidence="1">
    <location>
        <begin position="77"/>
        <end position="99"/>
    </location>
</feature>
<feature type="transmembrane region" description="Helical" evidence="1">
    <location>
        <begin position="39"/>
        <end position="57"/>
    </location>
</feature>
<reference evidence="2" key="1">
    <citation type="submission" date="2018-06" db="EMBL/GenBank/DDBJ databases">
        <authorList>
            <person name="Zhirakovskaya E."/>
        </authorList>
    </citation>
    <scope>NUCLEOTIDE SEQUENCE</scope>
</reference>
<keyword evidence="1" id="KW-1133">Transmembrane helix</keyword>
<evidence type="ECO:0000256" key="1">
    <source>
        <dbReference type="SAM" id="Phobius"/>
    </source>
</evidence>
<accession>A0A3B1DR27</accession>
<name>A0A3B1DR27_9ZZZZ</name>
<feature type="transmembrane region" description="Helical" evidence="1">
    <location>
        <begin position="111"/>
        <end position="131"/>
    </location>
</feature>
<keyword evidence="1" id="KW-0812">Transmembrane</keyword>
<keyword evidence="1" id="KW-0472">Membrane</keyword>
<evidence type="ECO:0008006" key="3">
    <source>
        <dbReference type="Google" id="ProtNLM"/>
    </source>
</evidence>
<evidence type="ECO:0000313" key="2">
    <source>
        <dbReference type="EMBL" id="VAX39323.1"/>
    </source>
</evidence>
<feature type="transmembrane region" description="Helical" evidence="1">
    <location>
        <begin position="151"/>
        <end position="173"/>
    </location>
</feature>
<dbReference type="EMBL" id="UOGK01000221">
    <property type="protein sequence ID" value="VAX39323.1"/>
    <property type="molecule type" value="Genomic_DNA"/>
</dbReference>
<organism evidence="2">
    <name type="scientific">hydrothermal vent metagenome</name>
    <dbReference type="NCBI Taxonomy" id="652676"/>
    <lineage>
        <taxon>unclassified sequences</taxon>
        <taxon>metagenomes</taxon>
        <taxon>ecological metagenomes</taxon>
    </lineage>
</organism>